<evidence type="ECO:0000313" key="4">
    <source>
        <dbReference type="Proteomes" id="UP000749559"/>
    </source>
</evidence>
<accession>A0A8S4N8A7</accession>
<dbReference type="InterPro" id="IPR042235">
    <property type="entry name" value="ZP-C_dom"/>
</dbReference>
<dbReference type="Proteomes" id="UP000749559">
    <property type="component" value="Unassembled WGS sequence"/>
</dbReference>
<organism evidence="3 4">
    <name type="scientific">Owenia fusiformis</name>
    <name type="common">Polychaete worm</name>
    <dbReference type="NCBI Taxonomy" id="6347"/>
    <lineage>
        <taxon>Eukaryota</taxon>
        <taxon>Metazoa</taxon>
        <taxon>Spiralia</taxon>
        <taxon>Lophotrochozoa</taxon>
        <taxon>Annelida</taxon>
        <taxon>Polychaeta</taxon>
        <taxon>Sedentaria</taxon>
        <taxon>Canalipalpata</taxon>
        <taxon>Sabellida</taxon>
        <taxon>Oweniida</taxon>
        <taxon>Oweniidae</taxon>
        <taxon>Owenia</taxon>
    </lineage>
</organism>
<gene>
    <name evidence="3" type="ORF">OFUS_LOCUS3831</name>
</gene>
<dbReference type="InterPro" id="IPR057371">
    <property type="entry name" value="VERL_C"/>
</dbReference>
<sequence length="425" mass="46279">MKTRGMNIFSLFLLLCLLEDVRSLIPPVVEASDIKVTCGTQTGMSEPLMIGPVTIVINVQDLPDVRNYTVYAFSSDNPPCEFSGLLDNSTQNPGTFFNRWYAYTWSAQTLGIGSLGPCGMERKNASTIQIKIEVVEGTCTLLTDEEKAFNASTIQMKIVVVEGTLLTDKDKAFVIECVYNPAGTGPISTVNIDNDIVPPDGDVSATGTPNQLDRTYGLTLIYSTTANPVSNPVNIGTHVQLRVLASGDDDGTNGAVGDENGVRVVSCTAKNDDGSKQVVIINEYCRDLTSEIKWVPISPVPTDQVGFTSKYLQSFSPPFEMFAITGGSRRNLVTFTCDVDVCRTQDNCDGDNCPLKRRKRELLNSIRGPKYSNVGDGHIQLTALVMVQYVDPTSGNSGAEKCSRISGKQFWILSFLIIMHHDSPN</sequence>
<dbReference type="Gene3D" id="2.60.40.4100">
    <property type="entry name" value="Zona pellucida, ZP-C domain"/>
    <property type="match status" value="1"/>
</dbReference>
<dbReference type="EMBL" id="CAIIXF020000002">
    <property type="protein sequence ID" value="CAH1776677.1"/>
    <property type="molecule type" value="Genomic_DNA"/>
</dbReference>
<keyword evidence="1" id="KW-0732">Signal</keyword>
<evidence type="ECO:0000256" key="1">
    <source>
        <dbReference type="SAM" id="SignalP"/>
    </source>
</evidence>
<dbReference type="InterPro" id="IPR001507">
    <property type="entry name" value="ZP_dom"/>
</dbReference>
<dbReference type="Pfam" id="PF25272">
    <property type="entry name" value="VERL_C"/>
    <property type="match status" value="1"/>
</dbReference>
<proteinExistence type="predicted"/>
<name>A0A8S4N8A7_OWEFU</name>
<evidence type="ECO:0000259" key="2">
    <source>
        <dbReference type="PROSITE" id="PS51034"/>
    </source>
</evidence>
<dbReference type="PROSITE" id="PS51034">
    <property type="entry name" value="ZP_2"/>
    <property type="match status" value="1"/>
</dbReference>
<feature type="signal peptide" evidence="1">
    <location>
        <begin position="1"/>
        <end position="23"/>
    </location>
</feature>
<feature type="domain" description="ZP" evidence="2">
    <location>
        <begin position="79"/>
        <end position="360"/>
    </location>
</feature>
<protein>
    <recommendedName>
        <fullName evidence="2">ZP domain-containing protein</fullName>
    </recommendedName>
</protein>
<comment type="caution">
    <text evidence="3">The sequence shown here is derived from an EMBL/GenBank/DDBJ whole genome shotgun (WGS) entry which is preliminary data.</text>
</comment>
<feature type="chain" id="PRO_5035933330" description="ZP domain-containing protein" evidence="1">
    <location>
        <begin position="24"/>
        <end position="425"/>
    </location>
</feature>
<keyword evidence="4" id="KW-1185">Reference proteome</keyword>
<dbReference type="AlphaFoldDB" id="A0A8S4N8A7"/>
<reference evidence="3" key="1">
    <citation type="submission" date="2022-03" db="EMBL/GenBank/DDBJ databases">
        <authorList>
            <person name="Martin C."/>
        </authorList>
    </citation>
    <scope>NUCLEOTIDE SEQUENCE</scope>
</reference>
<evidence type="ECO:0000313" key="3">
    <source>
        <dbReference type="EMBL" id="CAH1776677.1"/>
    </source>
</evidence>